<evidence type="ECO:0000256" key="1">
    <source>
        <dbReference type="ARBA" id="ARBA00010090"/>
    </source>
</evidence>
<dbReference type="GO" id="GO:0042157">
    <property type="term" value="P:lipoprotein metabolic process"/>
    <property type="evidence" value="ECO:0007669"/>
    <property type="project" value="InterPro"/>
</dbReference>
<keyword evidence="5" id="KW-1185">Reference proteome</keyword>
<dbReference type="InterPro" id="IPR008405">
    <property type="entry name" value="ApoL"/>
</dbReference>
<dbReference type="Ensembl" id="ENSPNAT00000039347.2">
    <property type="protein sequence ID" value="ENSPNAP00000035618.1"/>
    <property type="gene ID" value="ENSPNAG00000025730.2"/>
</dbReference>
<keyword evidence="3" id="KW-1133">Transmembrane helix</keyword>
<name>A0A3B4EIN2_PYGNA</name>
<dbReference type="PANTHER" id="PTHR14096:SF57">
    <property type="entry name" value="APOLIPOPROTEIN L4"/>
    <property type="match status" value="1"/>
</dbReference>
<feature type="region of interest" description="Disordered" evidence="2">
    <location>
        <begin position="18"/>
        <end position="47"/>
    </location>
</feature>
<dbReference type="RefSeq" id="XP_017568768.1">
    <property type="nucleotide sequence ID" value="XM_017713279.2"/>
</dbReference>
<dbReference type="OrthoDB" id="8900076at2759"/>
<dbReference type="GO" id="GO:0005576">
    <property type="term" value="C:extracellular region"/>
    <property type="evidence" value="ECO:0007669"/>
    <property type="project" value="InterPro"/>
</dbReference>
<dbReference type="GeneTree" id="ENSGT00940000167987"/>
<organism evidence="4 5">
    <name type="scientific">Pygocentrus nattereri</name>
    <name type="common">Red-bellied piranha</name>
    <dbReference type="NCBI Taxonomy" id="42514"/>
    <lineage>
        <taxon>Eukaryota</taxon>
        <taxon>Metazoa</taxon>
        <taxon>Chordata</taxon>
        <taxon>Craniata</taxon>
        <taxon>Vertebrata</taxon>
        <taxon>Euteleostomi</taxon>
        <taxon>Actinopterygii</taxon>
        <taxon>Neopterygii</taxon>
        <taxon>Teleostei</taxon>
        <taxon>Ostariophysi</taxon>
        <taxon>Characiformes</taxon>
        <taxon>Characoidei</taxon>
        <taxon>Pygocentrus</taxon>
    </lineage>
</organism>
<feature type="transmembrane region" description="Helical" evidence="3">
    <location>
        <begin position="333"/>
        <end position="353"/>
    </location>
</feature>
<feature type="transmembrane region" description="Helical" evidence="3">
    <location>
        <begin position="300"/>
        <end position="326"/>
    </location>
</feature>
<evidence type="ECO:0000313" key="4">
    <source>
        <dbReference type="Ensembl" id="ENSPNAP00000035618.1"/>
    </source>
</evidence>
<reference evidence="4 5" key="1">
    <citation type="submission" date="2020-10" db="EMBL/GenBank/DDBJ databases">
        <title>Pygocentrus nattereri (red-bellied piranha) genome, fPygNat1, primary haplotype.</title>
        <authorList>
            <person name="Myers G."/>
            <person name="Meyer A."/>
            <person name="Karagic N."/>
            <person name="Pippel M."/>
            <person name="Winkler S."/>
            <person name="Tracey A."/>
            <person name="Wood J."/>
            <person name="Formenti G."/>
            <person name="Howe K."/>
            <person name="Fedrigo O."/>
            <person name="Jarvis E.D."/>
        </authorList>
    </citation>
    <scope>NUCLEOTIDE SEQUENCE [LARGE SCALE GENOMIC DNA]</scope>
</reference>
<dbReference type="GO" id="GO:0016020">
    <property type="term" value="C:membrane"/>
    <property type="evidence" value="ECO:0007669"/>
    <property type="project" value="TreeGrafter"/>
</dbReference>
<evidence type="ECO:0000256" key="3">
    <source>
        <dbReference type="SAM" id="Phobius"/>
    </source>
</evidence>
<reference evidence="4" key="2">
    <citation type="submission" date="2025-08" db="UniProtKB">
        <authorList>
            <consortium name="Ensembl"/>
        </authorList>
    </citation>
    <scope>IDENTIFICATION</scope>
</reference>
<dbReference type="GeneID" id="108436658"/>
<dbReference type="GO" id="GO:0008289">
    <property type="term" value="F:lipid binding"/>
    <property type="evidence" value="ECO:0007669"/>
    <property type="project" value="InterPro"/>
</dbReference>
<protein>
    <submittedName>
        <fullName evidence="4">Uncharacterized protein</fullName>
    </submittedName>
</protein>
<evidence type="ECO:0000256" key="2">
    <source>
        <dbReference type="SAM" id="MobiDB-lite"/>
    </source>
</evidence>
<keyword evidence="3" id="KW-0472">Membrane</keyword>
<proteinExistence type="inferred from homology"/>
<accession>A0A3B4EIN2</accession>
<reference evidence="4" key="3">
    <citation type="submission" date="2025-09" db="UniProtKB">
        <authorList>
            <consortium name="Ensembl"/>
        </authorList>
    </citation>
    <scope>IDENTIFICATION</scope>
</reference>
<dbReference type="STRING" id="42514.ENSPNAP00000035618"/>
<sequence length="510" mass="58344">MDARARSVKWQVRMLEQQLQQPEESSSLLQSDSSTHPPSQQQPQERAEEYISDTFTYIETVKDFCGIEPAWTRQRESEIEKMRDIKIKADKLFTCFKIKKLKKELGEVLMDTRKGLKEVKPFLDTVEKLAVTSPFVFMDKSFPLRGKNADAVRSVVSAKIASPLLIHFKSDDGVFFLPELDKVELLVHQLTKYVCIIKWICKEMITKDKSQVTSNQDDPSQLSLSTSLSMENVSDLSQLSRIRMEESFRLTFLVNDQEFAKTYSQHYSKMSQLLSSLENNAVGLDKIKDGYSVLTIIGSFFGILGGILSILSFFTGLTIFPAAIFLTLKRMGGLLGIFSGIFYLVTAFVDFVVNKHYVKLVNNNINDFMKHRQYIVDCLKLAASHHHAAPQLSQGNMRLGCMKVISYFRAIFKSFDAFVDGAVVVEQLDFLKLNTYIFLGGNAVAILVDLFSISKESWSIFTRKKSKAAQLIRSNTDLWRSEFEAWKRIHECLFKGEQVFRERMVIEETE</sequence>
<evidence type="ECO:0000313" key="5">
    <source>
        <dbReference type="Proteomes" id="UP001501920"/>
    </source>
</evidence>
<dbReference type="Proteomes" id="UP001501920">
    <property type="component" value="Chromosome 14"/>
</dbReference>
<dbReference type="AlphaFoldDB" id="A0A3B4EIN2"/>
<dbReference type="PANTHER" id="PTHR14096">
    <property type="entry name" value="APOLIPOPROTEIN L"/>
    <property type="match status" value="1"/>
</dbReference>
<dbReference type="GO" id="GO:0006869">
    <property type="term" value="P:lipid transport"/>
    <property type="evidence" value="ECO:0007669"/>
    <property type="project" value="InterPro"/>
</dbReference>
<feature type="compositionally biased region" description="Low complexity" evidence="2">
    <location>
        <begin position="18"/>
        <end position="44"/>
    </location>
</feature>
<keyword evidence="3" id="KW-0812">Transmembrane</keyword>
<comment type="similarity">
    <text evidence="1">Belongs to the apolipoprotein L family.</text>
</comment>